<evidence type="ECO:0000313" key="2">
    <source>
        <dbReference type="Proteomes" id="UP000821845"/>
    </source>
</evidence>
<evidence type="ECO:0000313" key="1">
    <source>
        <dbReference type="EMBL" id="KAH6925066.1"/>
    </source>
</evidence>
<sequence>MFLSRHAYGFGLLTTVEMCMTIARWFLPGHYARLDKREPGVLSTQQLSVLVYLDVLTRVGNALFVTRVFAGFSHIVAISDVNNDTIYECLTAKRTEYDREAKTATYIVLFKGHHGGQKKKVGFHVSEGPSPDLFEFTEDEQCILYVSKGVEENVPRHCIDHFADICGVAVPTYSRDLCPDEEDD</sequence>
<dbReference type="EMBL" id="CM023487">
    <property type="protein sequence ID" value="KAH6925066.1"/>
    <property type="molecule type" value="Genomic_DNA"/>
</dbReference>
<name>A0ACB7RQW5_HYAAI</name>
<keyword evidence="2" id="KW-1185">Reference proteome</keyword>
<reference evidence="1" key="1">
    <citation type="submission" date="2020-05" db="EMBL/GenBank/DDBJ databases">
        <title>Large-scale comparative analyses of tick genomes elucidate their genetic diversity and vector capacities.</title>
        <authorList>
            <person name="Jia N."/>
            <person name="Wang J."/>
            <person name="Shi W."/>
            <person name="Du L."/>
            <person name="Sun Y."/>
            <person name="Zhan W."/>
            <person name="Jiang J."/>
            <person name="Wang Q."/>
            <person name="Zhang B."/>
            <person name="Ji P."/>
            <person name="Sakyi L.B."/>
            <person name="Cui X."/>
            <person name="Yuan T."/>
            <person name="Jiang B."/>
            <person name="Yang W."/>
            <person name="Lam T.T.-Y."/>
            <person name="Chang Q."/>
            <person name="Ding S."/>
            <person name="Wang X."/>
            <person name="Zhu J."/>
            <person name="Ruan X."/>
            <person name="Zhao L."/>
            <person name="Wei J."/>
            <person name="Que T."/>
            <person name="Du C."/>
            <person name="Cheng J."/>
            <person name="Dai P."/>
            <person name="Han X."/>
            <person name="Huang E."/>
            <person name="Gao Y."/>
            <person name="Liu J."/>
            <person name="Shao H."/>
            <person name="Ye R."/>
            <person name="Li L."/>
            <person name="Wei W."/>
            <person name="Wang X."/>
            <person name="Wang C."/>
            <person name="Yang T."/>
            <person name="Huo Q."/>
            <person name="Li W."/>
            <person name="Guo W."/>
            <person name="Chen H."/>
            <person name="Zhou L."/>
            <person name="Ni X."/>
            <person name="Tian J."/>
            <person name="Zhou Y."/>
            <person name="Sheng Y."/>
            <person name="Liu T."/>
            <person name="Pan Y."/>
            <person name="Xia L."/>
            <person name="Li J."/>
            <person name="Zhao F."/>
            <person name="Cao W."/>
        </authorList>
    </citation>
    <scope>NUCLEOTIDE SEQUENCE</scope>
    <source>
        <strain evidence="1">Hyas-2018</strain>
    </source>
</reference>
<gene>
    <name evidence="1" type="ORF">HPB50_000288</name>
</gene>
<organism evidence="1 2">
    <name type="scientific">Hyalomma asiaticum</name>
    <name type="common">Tick</name>
    <dbReference type="NCBI Taxonomy" id="266040"/>
    <lineage>
        <taxon>Eukaryota</taxon>
        <taxon>Metazoa</taxon>
        <taxon>Ecdysozoa</taxon>
        <taxon>Arthropoda</taxon>
        <taxon>Chelicerata</taxon>
        <taxon>Arachnida</taxon>
        <taxon>Acari</taxon>
        <taxon>Parasitiformes</taxon>
        <taxon>Ixodida</taxon>
        <taxon>Ixodoidea</taxon>
        <taxon>Ixodidae</taxon>
        <taxon>Hyalomminae</taxon>
        <taxon>Hyalomma</taxon>
    </lineage>
</organism>
<dbReference type="Proteomes" id="UP000821845">
    <property type="component" value="Chromosome 7"/>
</dbReference>
<comment type="caution">
    <text evidence="1">The sequence shown here is derived from an EMBL/GenBank/DDBJ whole genome shotgun (WGS) entry which is preliminary data.</text>
</comment>
<proteinExistence type="predicted"/>
<protein>
    <submittedName>
        <fullName evidence="1">Uncharacterized protein</fullName>
    </submittedName>
</protein>
<accession>A0ACB7RQW5</accession>